<dbReference type="PANTHER" id="PTHR43570:SF20">
    <property type="entry name" value="ALDEHYDE DEHYDROGENASE ALDX-RELATED"/>
    <property type="match status" value="1"/>
</dbReference>
<evidence type="ECO:0000259" key="8">
    <source>
        <dbReference type="Pfam" id="PF00171"/>
    </source>
</evidence>
<evidence type="ECO:0000313" key="9">
    <source>
        <dbReference type="EMBL" id="RJX71468.1"/>
    </source>
</evidence>
<dbReference type="PANTHER" id="PTHR43570">
    <property type="entry name" value="ALDEHYDE DEHYDROGENASE"/>
    <property type="match status" value="1"/>
</dbReference>
<evidence type="ECO:0000313" key="10">
    <source>
        <dbReference type="Proteomes" id="UP000273252"/>
    </source>
</evidence>
<dbReference type="Pfam" id="PF00171">
    <property type="entry name" value="Aldedh"/>
    <property type="match status" value="1"/>
</dbReference>
<dbReference type="GO" id="GO:0004029">
    <property type="term" value="F:aldehyde dehydrogenase (NAD+) activity"/>
    <property type="evidence" value="ECO:0007669"/>
    <property type="project" value="TreeGrafter"/>
</dbReference>
<dbReference type="RefSeq" id="WP_120031211.1">
    <property type="nucleotide sequence ID" value="NZ_QVMU01000008.1"/>
</dbReference>
<dbReference type="InterPro" id="IPR015590">
    <property type="entry name" value="Aldehyde_DH_dom"/>
</dbReference>
<dbReference type="Gene3D" id="3.40.605.10">
    <property type="entry name" value="Aldehyde Dehydrogenase, Chain A, domain 1"/>
    <property type="match status" value="1"/>
</dbReference>
<protein>
    <recommendedName>
        <fullName evidence="4">Aldehyde dehydrogenase</fullName>
    </recommendedName>
</protein>
<dbReference type="InterPro" id="IPR016161">
    <property type="entry name" value="Ald_DH/histidinol_DH"/>
</dbReference>
<dbReference type="InterPro" id="IPR016162">
    <property type="entry name" value="Ald_DH_N"/>
</dbReference>
<dbReference type="InterPro" id="IPR012394">
    <property type="entry name" value="Aldehyde_DH_NAD(P)"/>
</dbReference>
<feature type="active site" evidence="5">
    <location>
        <position position="251"/>
    </location>
</feature>
<reference evidence="9 10" key="1">
    <citation type="submission" date="2018-08" db="EMBL/GenBank/DDBJ databases">
        <title>Vibrio isolated from the Eastern China Marginal Seas.</title>
        <authorList>
            <person name="Li Y."/>
        </authorList>
    </citation>
    <scope>NUCLEOTIDE SEQUENCE [LARGE SCALE GENOMIC DNA]</scope>
    <source>
        <strain evidence="9 10">BEI233</strain>
    </source>
</reference>
<evidence type="ECO:0000256" key="1">
    <source>
        <dbReference type="ARBA" id="ARBA00009986"/>
    </source>
</evidence>
<dbReference type="Gene3D" id="3.40.309.10">
    <property type="entry name" value="Aldehyde Dehydrogenase, Chain A, domain 2"/>
    <property type="match status" value="1"/>
</dbReference>
<keyword evidence="10" id="KW-1185">Reference proteome</keyword>
<comment type="similarity">
    <text evidence="1 4 7">Belongs to the aldehyde dehydrogenase family.</text>
</comment>
<name>A0A3A6R503_9VIBR</name>
<dbReference type="SUPFAM" id="SSF53720">
    <property type="entry name" value="ALDH-like"/>
    <property type="match status" value="1"/>
</dbReference>
<dbReference type="InterPro" id="IPR029510">
    <property type="entry name" value="Ald_DH_CS_GLU"/>
</dbReference>
<evidence type="ECO:0000256" key="3">
    <source>
        <dbReference type="ARBA" id="ARBA00023027"/>
    </source>
</evidence>
<keyword evidence="2 4" id="KW-0560">Oxidoreductase</keyword>
<dbReference type="InterPro" id="IPR016163">
    <property type="entry name" value="Ald_DH_C"/>
</dbReference>
<proteinExistence type="inferred from homology"/>
<feature type="domain" description="Aldehyde dehydrogenase" evidence="8">
    <location>
        <begin position="17"/>
        <end position="440"/>
    </location>
</feature>
<evidence type="ECO:0000256" key="2">
    <source>
        <dbReference type="ARBA" id="ARBA00023002"/>
    </source>
</evidence>
<evidence type="ECO:0000256" key="4">
    <source>
        <dbReference type="PIRNR" id="PIRNR036492"/>
    </source>
</evidence>
<dbReference type="Proteomes" id="UP000273252">
    <property type="component" value="Unassembled WGS sequence"/>
</dbReference>
<dbReference type="PIRSF" id="PIRSF036492">
    <property type="entry name" value="ALDH"/>
    <property type="match status" value="1"/>
</dbReference>
<sequence>MSDNFTHLNRIFEQQVAAHNAQPMSSAQERREVIQQVIQMLVDGHSSLAEAMEADFGGRSQTFSLMNDILGSLGSLKHTRDNLEQWLTIEERDVFAPYDQLGAKAQVMYQPKGVIGIMGTWNAPLYTLLSPLACALGAGNRVILKPSELAPRTAAVLAELVQQKIDPNWVNVVTGDSEIGKAFSATPFDHIVFTGSPNVGKKIMAAASENLTPVTLELGGKSPAIISTSADLQDACRRLAIAKGTNGGQICISPDIIYVPSHLLYSAIQELNAEFTCCYPTITNNPDLVPIINATHYERINHYIDDAVAKGVKVEYSHDEQDPVGRRMPLTMVINPPADSKIMQEEIFGLAVIIKTYDDFEDVIADIQSRPNPLALYYFGNDQKQQTQVLEDIRAGGVSINDALMHAAIHDAPFGGTGQSGMGHYHGKEGFLTFSHNKTIFHAPAQDLRREWGMLPPFSNDFKAMIEAQITAD</sequence>
<dbReference type="EMBL" id="QVMU01000008">
    <property type="protein sequence ID" value="RJX71468.1"/>
    <property type="molecule type" value="Genomic_DNA"/>
</dbReference>
<accession>A0A3A6R503</accession>
<dbReference type="GO" id="GO:0005737">
    <property type="term" value="C:cytoplasm"/>
    <property type="evidence" value="ECO:0007669"/>
    <property type="project" value="TreeGrafter"/>
</dbReference>
<dbReference type="GO" id="GO:0006081">
    <property type="term" value="P:aldehyde metabolic process"/>
    <property type="evidence" value="ECO:0007669"/>
    <property type="project" value="InterPro"/>
</dbReference>
<organism evidence="9 10">
    <name type="scientific">Vibrio sinensis</name>
    <dbReference type="NCBI Taxonomy" id="2302434"/>
    <lineage>
        <taxon>Bacteria</taxon>
        <taxon>Pseudomonadati</taxon>
        <taxon>Pseudomonadota</taxon>
        <taxon>Gammaproteobacteria</taxon>
        <taxon>Vibrionales</taxon>
        <taxon>Vibrionaceae</taxon>
        <taxon>Vibrio</taxon>
    </lineage>
</organism>
<gene>
    <name evidence="9" type="ORF">DZ860_11055</name>
</gene>
<evidence type="ECO:0000256" key="5">
    <source>
        <dbReference type="PIRSR" id="PIRSR036492-1"/>
    </source>
</evidence>
<dbReference type="CDD" id="cd07133">
    <property type="entry name" value="ALDH_CALDH_CalB"/>
    <property type="match status" value="1"/>
</dbReference>
<dbReference type="OrthoDB" id="9812625at2"/>
<dbReference type="AlphaFoldDB" id="A0A3A6R503"/>
<evidence type="ECO:0000256" key="6">
    <source>
        <dbReference type="PROSITE-ProRule" id="PRU10007"/>
    </source>
</evidence>
<dbReference type="PROSITE" id="PS00687">
    <property type="entry name" value="ALDEHYDE_DEHYDR_GLU"/>
    <property type="match status" value="1"/>
</dbReference>
<evidence type="ECO:0000256" key="7">
    <source>
        <dbReference type="RuleBase" id="RU003345"/>
    </source>
</evidence>
<keyword evidence="3" id="KW-0520">NAD</keyword>
<comment type="caution">
    <text evidence="9">The sequence shown here is derived from an EMBL/GenBank/DDBJ whole genome shotgun (WGS) entry which is preliminary data.</text>
</comment>
<feature type="active site" evidence="5 6">
    <location>
        <position position="217"/>
    </location>
</feature>